<dbReference type="GO" id="GO:0005737">
    <property type="term" value="C:cytoplasm"/>
    <property type="evidence" value="ECO:0007669"/>
    <property type="project" value="UniProtKB-SubCell"/>
</dbReference>
<feature type="binding site" evidence="10">
    <location>
        <position position="123"/>
    </location>
    <ligand>
        <name>L-aspartate</name>
        <dbReference type="ChEBI" id="CHEBI:29991"/>
    </ligand>
</feature>
<evidence type="ECO:0000256" key="5">
    <source>
        <dbReference type="ARBA" id="ARBA00022571"/>
    </source>
</evidence>
<keyword evidence="6 10" id="KW-0436">Ligase</keyword>
<feature type="binding site" evidence="10">
    <location>
        <position position="259"/>
    </location>
    <ligand>
        <name>L-citrulline</name>
        <dbReference type="ChEBI" id="CHEBI:57743"/>
    </ligand>
</feature>
<dbReference type="NCBIfam" id="NF001770">
    <property type="entry name" value="PRK00509.1"/>
    <property type="match status" value="1"/>
</dbReference>
<proteinExistence type="inferred from homology"/>
<dbReference type="InterPro" id="IPR018223">
    <property type="entry name" value="Arginosuc_synth_CS"/>
</dbReference>
<dbReference type="FunFam" id="3.90.1260.10:FF:000007">
    <property type="entry name" value="Argininosuccinate synthase"/>
    <property type="match status" value="1"/>
</dbReference>
<dbReference type="RefSeq" id="WP_061948491.1">
    <property type="nucleotide sequence ID" value="NZ_LTAO01000012.1"/>
</dbReference>
<comment type="pathway">
    <text evidence="1 10">Amino-acid biosynthesis; L-arginine biosynthesis; L-arginine from L-ornithine and carbamoyl phosphate: step 2/3.</text>
</comment>
<evidence type="ECO:0000256" key="10">
    <source>
        <dbReference type="HAMAP-Rule" id="MF_00005"/>
    </source>
</evidence>
<comment type="catalytic activity">
    <reaction evidence="10">
        <text>L-citrulline + L-aspartate + ATP = 2-(N(omega)-L-arginino)succinate + AMP + diphosphate + H(+)</text>
        <dbReference type="Rhea" id="RHEA:10932"/>
        <dbReference type="ChEBI" id="CHEBI:15378"/>
        <dbReference type="ChEBI" id="CHEBI:29991"/>
        <dbReference type="ChEBI" id="CHEBI:30616"/>
        <dbReference type="ChEBI" id="CHEBI:33019"/>
        <dbReference type="ChEBI" id="CHEBI:57472"/>
        <dbReference type="ChEBI" id="CHEBI:57743"/>
        <dbReference type="ChEBI" id="CHEBI:456215"/>
        <dbReference type="EC" id="6.3.4.5"/>
    </reaction>
</comment>
<feature type="domain" description="Arginosuccinate synthase C-terminal" evidence="12">
    <location>
        <begin position="173"/>
        <end position="390"/>
    </location>
</feature>
<dbReference type="InterPro" id="IPR048267">
    <property type="entry name" value="Arginosuc_syn_N"/>
</dbReference>
<evidence type="ECO:0000256" key="3">
    <source>
        <dbReference type="ARBA" id="ARBA00012286"/>
    </source>
</evidence>
<evidence type="ECO:0000256" key="4">
    <source>
        <dbReference type="ARBA" id="ARBA00022490"/>
    </source>
</evidence>
<dbReference type="Pfam" id="PF00764">
    <property type="entry name" value="Arginosuc_synth"/>
    <property type="match status" value="1"/>
</dbReference>
<dbReference type="Pfam" id="PF20979">
    <property type="entry name" value="Arginosuc_syn_C"/>
    <property type="match status" value="1"/>
</dbReference>
<dbReference type="PROSITE" id="PS00564">
    <property type="entry name" value="ARGININOSUCCIN_SYN_1"/>
    <property type="match status" value="1"/>
</dbReference>
<feature type="binding site" evidence="10">
    <location>
        <position position="118"/>
    </location>
    <ligand>
        <name>L-aspartate</name>
        <dbReference type="ChEBI" id="CHEBI:29991"/>
    </ligand>
</feature>
<dbReference type="GO" id="GO:0006526">
    <property type="term" value="P:L-arginine biosynthetic process"/>
    <property type="evidence" value="ECO:0007669"/>
    <property type="project" value="UniProtKB-UniRule"/>
</dbReference>
<dbReference type="InterPro" id="IPR048268">
    <property type="entry name" value="Arginosuc_syn_C"/>
</dbReference>
<dbReference type="FunFam" id="1.20.5.470:FF:000002">
    <property type="entry name" value="Argininosuccinate synthase"/>
    <property type="match status" value="1"/>
</dbReference>
<evidence type="ECO:0000256" key="7">
    <source>
        <dbReference type="ARBA" id="ARBA00022605"/>
    </source>
</evidence>
<dbReference type="SUPFAM" id="SSF52402">
    <property type="entry name" value="Adenine nucleotide alpha hydrolases-like"/>
    <property type="match status" value="1"/>
</dbReference>
<sequence length="403" mass="44676">MNKKKVVLAYSGGLDTSVAIKWLSDKGYDVIAVGLDVGEGKDLDFVKQKALDVGAIESYSIDAKKEFAEDFVLPALQAHTMYEDKYPLVSALSRPLISKKLVEIAEQTGAHAVAHGCTGKGNDQVRFEVSIQALNPHLKVLAPVREWAWSRDEEIEYAKKNNIPIPIDLDNPYSVDQNLWGRANECGILEDPWATPPEGAYELTVSIENAPDHADIVEIEFEQGIPIALNGVKYSLDQLILALNELAGKHGVGRIDHVENRLVGIKSREVYECPGAMTLIKAHKELEDITLTKEVAHFKPIVSKKLTELIYDGLWFSPLQPALLAFLKETQKSVTGTVRVKLFKGHAIIEGRKSPYSLYDEKLATYSTDDEFDHSAAVGFISLWGLTTKVHSTVNKEKKEVTL</sequence>
<evidence type="ECO:0000259" key="11">
    <source>
        <dbReference type="Pfam" id="PF00764"/>
    </source>
</evidence>
<dbReference type="PANTHER" id="PTHR11587:SF2">
    <property type="entry name" value="ARGININOSUCCINATE SYNTHASE"/>
    <property type="match status" value="1"/>
</dbReference>
<keyword evidence="5 10" id="KW-0055">Arginine biosynthesis</keyword>
<feature type="binding site" evidence="10">
    <location>
        <position position="271"/>
    </location>
    <ligand>
        <name>L-citrulline</name>
        <dbReference type="ChEBI" id="CHEBI:57743"/>
    </ligand>
</feature>
<dbReference type="NCBIfam" id="TIGR00032">
    <property type="entry name" value="argG"/>
    <property type="match status" value="1"/>
</dbReference>
<feature type="binding site" evidence="10">
    <location>
        <begin position="9"/>
        <end position="17"/>
    </location>
    <ligand>
        <name>ATP</name>
        <dbReference type="ChEBI" id="CHEBI:30616"/>
    </ligand>
</feature>
<dbReference type="Gene3D" id="3.90.1260.10">
    <property type="entry name" value="Argininosuccinate synthetase, chain A, domain 2"/>
    <property type="match status" value="1"/>
</dbReference>
<feature type="binding site" evidence="10">
    <location>
        <position position="174"/>
    </location>
    <ligand>
        <name>L-citrulline</name>
        <dbReference type="ChEBI" id="CHEBI:57743"/>
    </ligand>
</feature>
<dbReference type="EC" id="6.3.4.5" evidence="3 10"/>
<dbReference type="AlphaFoldDB" id="A0A161Q6Z6"/>
<feature type="binding site" evidence="10">
    <location>
        <position position="126"/>
    </location>
    <ligand>
        <name>L-citrulline</name>
        <dbReference type="ChEBI" id="CHEBI:57743"/>
    </ligand>
</feature>
<evidence type="ECO:0000256" key="2">
    <source>
        <dbReference type="ARBA" id="ARBA00011881"/>
    </source>
</evidence>
<keyword evidence="7 10" id="KW-0028">Amino-acid biosynthesis</keyword>
<keyword evidence="9 10" id="KW-0067">ATP-binding</keyword>
<dbReference type="FunFam" id="3.40.50.620:FF:000038">
    <property type="entry name" value="Argininosuccinate synthase"/>
    <property type="match status" value="1"/>
</dbReference>
<comment type="subunit">
    <text evidence="2 10">Homotetramer.</text>
</comment>
<dbReference type="InterPro" id="IPR024074">
    <property type="entry name" value="AS_cat/multimer_dom_body"/>
</dbReference>
<dbReference type="Gene3D" id="1.20.5.470">
    <property type="entry name" value="Single helix bin"/>
    <property type="match status" value="1"/>
</dbReference>
<dbReference type="GO" id="GO:0004055">
    <property type="term" value="F:argininosuccinate synthase activity"/>
    <property type="evidence" value="ECO:0007669"/>
    <property type="project" value="UniProtKB-UniRule"/>
</dbReference>
<dbReference type="UniPathway" id="UPA00068">
    <property type="reaction ID" value="UER00113"/>
</dbReference>
<dbReference type="EMBL" id="LTAO01000012">
    <property type="protein sequence ID" value="KYG32178.1"/>
    <property type="molecule type" value="Genomic_DNA"/>
</dbReference>
<comment type="caution">
    <text evidence="10">Lacks conserved residue(s) required for the propagation of feature annotation.</text>
</comment>
<feature type="binding site" evidence="10">
    <location>
        <position position="122"/>
    </location>
    <ligand>
        <name>L-aspartate</name>
        <dbReference type="ChEBI" id="CHEBI:29991"/>
    </ligand>
</feature>
<evidence type="ECO:0000259" key="12">
    <source>
        <dbReference type="Pfam" id="PF20979"/>
    </source>
</evidence>
<dbReference type="Gene3D" id="3.40.50.620">
    <property type="entry name" value="HUPs"/>
    <property type="match status" value="1"/>
</dbReference>
<reference evidence="13" key="1">
    <citation type="submission" date="2016-02" db="EMBL/GenBank/DDBJ databases">
        <title>Genome sequence of Bacillus trypoxylicola KCTC 13244(T).</title>
        <authorList>
            <person name="Jeong H."/>
            <person name="Park S.-H."/>
            <person name="Choi S.-K."/>
        </authorList>
    </citation>
    <scope>NUCLEOTIDE SEQUENCE [LARGE SCALE GENOMIC DNA]</scope>
    <source>
        <strain evidence="13">KCTC 13244</strain>
    </source>
</reference>
<comment type="subcellular location">
    <subcellularLocation>
        <location evidence="10">Cytoplasm</location>
    </subcellularLocation>
</comment>
<feature type="binding site" evidence="10">
    <location>
        <position position="122"/>
    </location>
    <ligand>
        <name>L-citrulline</name>
        <dbReference type="ChEBI" id="CHEBI:57743"/>
    </ligand>
</feature>
<dbReference type="GO" id="GO:0000050">
    <property type="term" value="P:urea cycle"/>
    <property type="evidence" value="ECO:0007669"/>
    <property type="project" value="TreeGrafter"/>
</dbReference>
<keyword evidence="8 10" id="KW-0547">Nucleotide-binding</keyword>
<feature type="binding site" evidence="10">
    <location>
        <position position="116"/>
    </location>
    <ligand>
        <name>ATP</name>
        <dbReference type="ChEBI" id="CHEBI:30616"/>
    </ligand>
</feature>
<dbReference type="CDD" id="cd01999">
    <property type="entry name" value="ASS"/>
    <property type="match status" value="1"/>
</dbReference>
<dbReference type="GO" id="GO:0000053">
    <property type="term" value="P:argininosuccinate metabolic process"/>
    <property type="evidence" value="ECO:0007669"/>
    <property type="project" value="TreeGrafter"/>
</dbReference>
<dbReference type="HAMAP" id="MF_00005">
    <property type="entry name" value="Arg_succ_synth_type1"/>
    <property type="match status" value="1"/>
</dbReference>
<dbReference type="STRING" id="519424.AZF04_05275"/>
<comment type="similarity">
    <text evidence="10">Belongs to the argininosuccinate synthase family. Type 1 subfamily.</text>
</comment>
<protein>
    <recommendedName>
        <fullName evidence="3 10">Argininosuccinate synthase</fullName>
        <ecNumber evidence="3 10">6.3.4.5</ecNumber>
    </recommendedName>
    <alternativeName>
        <fullName evidence="10">Citrulline--aspartate ligase</fullName>
    </alternativeName>
</protein>
<dbReference type="InterPro" id="IPR023434">
    <property type="entry name" value="Arginosuc_synth_type_1_subfam"/>
</dbReference>
<evidence type="ECO:0000256" key="1">
    <source>
        <dbReference type="ARBA" id="ARBA00004967"/>
    </source>
</evidence>
<dbReference type="OrthoDB" id="9801641at2"/>
<keyword evidence="14" id="KW-1185">Reference proteome</keyword>
<evidence type="ECO:0000313" key="14">
    <source>
        <dbReference type="Proteomes" id="UP000075806"/>
    </source>
</evidence>
<name>A0A161Q6Z6_9BACI</name>
<feature type="binding site" evidence="10">
    <location>
        <position position="86"/>
    </location>
    <ligand>
        <name>L-citrulline</name>
        <dbReference type="ChEBI" id="CHEBI:57743"/>
    </ligand>
</feature>
<accession>A0A161Q6Z6</accession>
<feature type="domain" description="Arginosuccinate synthase-like N-terminal" evidence="11">
    <location>
        <begin position="5"/>
        <end position="164"/>
    </location>
</feature>
<gene>
    <name evidence="10" type="primary">argG</name>
    <name evidence="13" type="ORF">AZF04_05275</name>
</gene>
<dbReference type="SUPFAM" id="SSF69864">
    <property type="entry name" value="Argininosuccinate synthetase, C-terminal domain"/>
    <property type="match status" value="1"/>
</dbReference>
<evidence type="ECO:0000256" key="9">
    <source>
        <dbReference type="ARBA" id="ARBA00022840"/>
    </source>
</evidence>
<dbReference type="Proteomes" id="UP000075806">
    <property type="component" value="Unassembled WGS sequence"/>
</dbReference>
<organism evidence="13 14">
    <name type="scientific">Alkalihalobacillus trypoxylicola</name>
    <dbReference type="NCBI Taxonomy" id="519424"/>
    <lineage>
        <taxon>Bacteria</taxon>
        <taxon>Bacillati</taxon>
        <taxon>Bacillota</taxon>
        <taxon>Bacilli</taxon>
        <taxon>Bacillales</taxon>
        <taxon>Bacillaceae</taxon>
        <taxon>Alkalihalobacillus</taxon>
    </lineage>
</organism>
<evidence type="ECO:0000313" key="13">
    <source>
        <dbReference type="EMBL" id="KYG32178.1"/>
    </source>
</evidence>
<dbReference type="InterPro" id="IPR001518">
    <property type="entry name" value="Arginosuc_synth"/>
</dbReference>
<dbReference type="PROSITE" id="PS00565">
    <property type="entry name" value="ARGININOSUCCIN_SYN_2"/>
    <property type="match status" value="1"/>
</dbReference>
<comment type="caution">
    <text evidence="13">The sequence shown here is derived from an EMBL/GenBank/DDBJ whole genome shotgun (WGS) entry which is preliminary data.</text>
</comment>
<dbReference type="PANTHER" id="PTHR11587">
    <property type="entry name" value="ARGININOSUCCINATE SYNTHASE"/>
    <property type="match status" value="1"/>
</dbReference>
<dbReference type="InterPro" id="IPR014729">
    <property type="entry name" value="Rossmann-like_a/b/a_fold"/>
</dbReference>
<dbReference type="GO" id="GO:0005524">
    <property type="term" value="F:ATP binding"/>
    <property type="evidence" value="ECO:0007669"/>
    <property type="project" value="UniProtKB-UniRule"/>
</dbReference>
<evidence type="ECO:0000256" key="8">
    <source>
        <dbReference type="ARBA" id="ARBA00022741"/>
    </source>
</evidence>
<evidence type="ECO:0000256" key="6">
    <source>
        <dbReference type="ARBA" id="ARBA00022598"/>
    </source>
</evidence>
<keyword evidence="4 10" id="KW-0963">Cytoplasm</keyword>